<accession>A0ABW5RC73</accession>
<organism evidence="4 5">
    <name type="scientific">Marinicrinis sediminis</name>
    <dbReference type="NCBI Taxonomy" id="1652465"/>
    <lineage>
        <taxon>Bacteria</taxon>
        <taxon>Bacillati</taxon>
        <taxon>Bacillota</taxon>
        <taxon>Bacilli</taxon>
        <taxon>Bacillales</taxon>
        <taxon>Paenibacillaceae</taxon>
    </lineage>
</organism>
<feature type="coiled-coil region" evidence="1">
    <location>
        <begin position="59"/>
        <end position="93"/>
    </location>
</feature>
<dbReference type="RefSeq" id="WP_379929730.1">
    <property type="nucleotide sequence ID" value="NZ_JBHUMM010000025.1"/>
</dbReference>
<evidence type="ECO:0000256" key="2">
    <source>
        <dbReference type="SAM" id="MobiDB-lite"/>
    </source>
</evidence>
<evidence type="ECO:0000256" key="1">
    <source>
        <dbReference type="SAM" id="Coils"/>
    </source>
</evidence>
<evidence type="ECO:0000256" key="3">
    <source>
        <dbReference type="SAM" id="Phobius"/>
    </source>
</evidence>
<protein>
    <submittedName>
        <fullName evidence="4">DUF4446 family protein</fullName>
    </submittedName>
</protein>
<dbReference type="EMBL" id="JBHUMM010000025">
    <property type="protein sequence ID" value="MFD2672204.1"/>
    <property type="molecule type" value="Genomic_DNA"/>
</dbReference>
<dbReference type="Pfam" id="PF14584">
    <property type="entry name" value="DUF4446"/>
    <property type="match status" value="1"/>
</dbReference>
<feature type="transmembrane region" description="Helical" evidence="3">
    <location>
        <begin position="12"/>
        <end position="36"/>
    </location>
</feature>
<evidence type="ECO:0000313" key="5">
    <source>
        <dbReference type="Proteomes" id="UP001597497"/>
    </source>
</evidence>
<keyword evidence="5" id="KW-1185">Reference proteome</keyword>
<proteinExistence type="predicted"/>
<dbReference type="InterPro" id="IPR027981">
    <property type="entry name" value="DUF4446"/>
</dbReference>
<comment type="caution">
    <text evidence="4">The sequence shown here is derived from an EMBL/GenBank/DDBJ whole genome shotgun (WGS) entry which is preliminary data.</text>
</comment>
<dbReference type="Proteomes" id="UP001597497">
    <property type="component" value="Unassembled WGS sequence"/>
</dbReference>
<sequence length="169" mass="18927">MSEVSFIAEYQTIWIASLAIALVILCAFTLGLAIRLGSMRKRYVKMVNGEQDVNVEELLIRIQQKLDEQRETVQEQKRELVQLQEKVKKSKGHAAVVRYSAFSGTGNNLSFSLALIDDEKDGIILSGIHNRDHSYVYAKPVEKGQSSYTLSPEEKDALSQALPGKNGER</sequence>
<gene>
    <name evidence="4" type="ORF">ACFSUC_11395</name>
</gene>
<evidence type="ECO:0000313" key="4">
    <source>
        <dbReference type="EMBL" id="MFD2672204.1"/>
    </source>
</evidence>
<keyword evidence="3" id="KW-0472">Membrane</keyword>
<keyword evidence="3" id="KW-1133">Transmembrane helix</keyword>
<name>A0ABW5RC73_9BACL</name>
<keyword evidence="3" id="KW-0812">Transmembrane</keyword>
<feature type="region of interest" description="Disordered" evidence="2">
    <location>
        <begin position="145"/>
        <end position="169"/>
    </location>
</feature>
<reference evidence="5" key="1">
    <citation type="journal article" date="2019" name="Int. J. Syst. Evol. Microbiol.">
        <title>The Global Catalogue of Microorganisms (GCM) 10K type strain sequencing project: providing services to taxonomists for standard genome sequencing and annotation.</title>
        <authorList>
            <consortium name="The Broad Institute Genomics Platform"/>
            <consortium name="The Broad Institute Genome Sequencing Center for Infectious Disease"/>
            <person name="Wu L."/>
            <person name="Ma J."/>
        </authorList>
    </citation>
    <scope>NUCLEOTIDE SEQUENCE [LARGE SCALE GENOMIC DNA]</scope>
    <source>
        <strain evidence="5">KCTC 33676</strain>
    </source>
</reference>
<keyword evidence="1" id="KW-0175">Coiled coil</keyword>